<gene>
    <name evidence="1" type="ORF">METZ01_LOCUS348440</name>
</gene>
<dbReference type="SUPFAM" id="SSF89562">
    <property type="entry name" value="RraA-like"/>
    <property type="match status" value="1"/>
</dbReference>
<organism evidence="1">
    <name type="scientific">marine metagenome</name>
    <dbReference type="NCBI Taxonomy" id="408172"/>
    <lineage>
        <taxon>unclassified sequences</taxon>
        <taxon>metagenomes</taxon>
        <taxon>ecological metagenomes</taxon>
    </lineage>
</organism>
<dbReference type="Gene3D" id="3.50.30.40">
    <property type="entry name" value="Ribonuclease E inhibitor RraA/RraA-like"/>
    <property type="match status" value="1"/>
</dbReference>
<evidence type="ECO:0000313" key="1">
    <source>
        <dbReference type="EMBL" id="SVC95586.1"/>
    </source>
</evidence>
<name>A0A382RD43_9ZZZZ</name>
<accession>A0A382RD43</accession>
<dbReference type="InterPro" id="IPR036704">
    <property type="entry name" value="RraA/RraA-like_sf"/>
</dbReference>
<feature type="non-terminal residue" evidence="1">
    <location>
        <position position="76"/>
    </location>
</feature>
<proteinExistence type="predicted"/>
<dbReference type="EMBL" id="UINC01120846">
    <property type="protein sequence ID" value="SVC95586.1"/>
    <property type="molecule type" value="Genomic_DNA"/>
</dbReference>
<reference evidence="1" key="1">
    <citation type="submission" date="2018-05" db="EMBL/GenBank/DDBJ databases">
        <authorList>
            <person name="Lanie J.A."/>
            <person name="Ng W.-L."/>
            <person name="Kazmierczak K.M."/>
            <person name="Andrzejewski T.M."/>
            <person name="Davidsen T.M."/>
            <person name="Wayne K.J."/>
            <person name="Tettelin H."/>
            <person name="Glass J.I."/>
            <person name="Rusch D."/>
            <person name="Podicherti R."/>
            <person name="Tsui H.-C.T."/>
            <person name="Winkler M.E."/>
        </authorList>
    </citation>
    <scope>NUCLEOTIDE SEQUENCE</scope>
</reference>
<sequence length="76" mass="8159">MHDDWKPIYTALAADIMDQMGLRDQAMDSGIRPALPKSSFAGPAVTLNAVANSSPSDDPYGKIFEAYELMSPGDVV</sequence>
<protein>
    <submittedName>
        <fullName evidence="1">Uncharacterized protein</fullName>
    </submittedName>
</protein>
<dbReference type="AlphaFoldDB" id="A0A382RD43"/>